<organism evidence="3 4">
    <name type="scientific">Actinomortierella ambigua</name>
    <dbReference type="NCBI Taxonomy" id="1343610"/>
    <lineage>
        <taxon>Eukaryota</taxon>
        <taxon>Fungi</taxon>
        <taxon>Fungi incertae sedis</taxon>
        <taxon>Mucoromycota</taxon>
        <taxon>Mortierellomycotina</taxon>
        <taxon>Mortierellomycetes</taxon>
        <taxon>Mortierellales</taxon>
        <taxon>Mortierellaceae</taxon>
        <taxon>Actinomortierella</taxon>
    </lineage>
</organism>
<feature type="compositionally biased region" description="Low complexity" evidence="1">
    <location>
        <begin position="121"/>
        <end position="139"/>
    </location>
</feature>
<feature type="domain" description="GLTSCR protein conserved" evidence="2">
    <location>
        <begin position="507"/>
        <end position="610"/>
    </location>
</feature>
<evidence type="ECO:0000313" key="3">
    <source>
        <dbReference type="EMBL" id="KAG0255078.1"/>
    </source>
</evidence>
<feature type="compositionally biased region" description="Low complexity" evidence="1">
    <location>
        <begin position="192"/>
        <end position="204"/>
    </location>
</feature>
<protein>
    <recommendedName>
        <fullName evidence="2">GLTSCR protein conserved domain-containing protein</fullName>
    </recommendedName>
</protein>
<feature type="compositionally biased region" description="Low complexity" evidence="1">
    <location>
        <begin position="441"/>
        <end position="460"/>
    </location>
</feature>
<feature type="region of interest" description="Disordered" evidence="1">
    <location>
        <begin position="102"/>
        <end position="225"/>
    </location>
</feature>
<feature type="region of interest" description="Disordered" evidence="1">
    <location>
        <begin position="669"/>
        <end position="715"/>
    </location>
</feature>
<feature type="region of interest" description="Disordered" evidence="1">
    <location>
        <begin position="441"/>
        <end position="480"/>
    </location>
</feature>
<evidence type="ECO:0000313" key="4">
    <source>
        <dbReference type="Proteomes" id="UP000807716"/>
    </source>
</evidence>
<sequence>MASRKTPPPAPAAASTQDGETVTYLKMAGLTVLMVQKKDQVIYKLPDNMAVNLLSTEQREQLLKEINQLHSRQVATAAAATAAAATAATTTAATAAATDAATTTAATTTPNLATSAPAKPVAVTQYPTTSTTATPSSTQNGTPSTSRVATPGTSVFPVVPASKSSSPPTNSQPVKTTRKYTKTGKYSKKKLQQQQQQQQQQDAQAGGGNSGSSGSGNTTATATMKPAGTTTSVSVNSLQQRAADASSGVANTLESNPQWILLTEIHTLQLRQQAQQILLSHYRDQDTIMKTMMAANPQDVPHQDRSVLARNISEVEQLLNIIKAQVEIKEKVMLSQFDDMSKRLQQMATQHHLLSLQQASRLGAPKPLPTKGYSTTLTMATILSNLTPLELFQIQDLQKLQQQQKQLVIQAVTKPGLGSLTTSVAGMGGFGTTAMGAGAGAANSTAGGAGSATAGSTSGGRPAMATGSGGEAATGPPVPDIPAPLAKEMQEHNAQIMRAVHAQLWRDQEAIGRMDYKRPFSSLEDAVERLLPFHLYQFPWQELEAEEKAFHSEAQQEKWTAQAKLLHTQRDRVFERYNKLVKREASRATSANPELELLATKLLYEDERAEHGVVKVEHDRVKQEASELQRVLEIREAQAALQRKQEAMLIEQQQKLMLEREKERLRLEADRQAAVHASAEQTSKALQGFQQNQQQQQDQQQQQHEDAMLKSHEELLQRQLEQRQVLLQQEQQQLQQKQATAASSSPLPGSAGTTPKQ</sequence>
<feature type="compositionally biased region" description="Low complexity" evidence="1">
    <location>
        <begin position="687"/>
        <end position="702"/>
    </location>
</feature>
<feature type="compositionally biased region" description="Basic and acidic residues" evidence="1">
    <location>
        <begin position="703"/>
        <end position="715"/>
    </location>
</feature>
<feature type="compositionally biased region" description="Gly residues" evidence="1">
    <location>
        <begin position="205"/>
        <end position="214"/>
    </location>
</feature>
<dbReference type="OrthoDB" id="2556847at2759"/>
<comment type="caution">
    <text evidence="3">The sequence shown here is derived from an EMBL/GenBank/DDBJ whole genome shotgun (WGS) entry which is preliminary data.</text>
</comment>
<reference evidence="3" key="1">
    <citation type="journal article" date="2020" name="Fungal Divers.">
        <title>Resolving the Mortierellaceae phylogeny through synthesis of multi-gene phylogenetics and phylogenomics.</title>
        <authorList>
            <person name="Vandepol N."/>
            <person name="Liber J."/>
            <person name="Desiro A."/>
            <person name="Na H."/>
            <person name="Kennedy M."/>
            <person name="Barry K."/>
            <person name="Grigoriev I.V."/>
            <person name="Miller A.N."/>
            <person name="O'Donnell K."/>
            <person name="Stajich J.E."/>
            <person name="Bonito G."/>
        </authorList>
    </citation>
    <scope>NUCLEOTIDE SEQUENCE</scope>
    <source>
        <strain evidence="3">BC1065</strain>
    </source>
</reference>
<keyword evidence="4" id="KW-1185">Reference proteome</keyword>
<feature type="compositionally biased region" description="Polar residues" evidence="1">
    <location>
        <begin position="140"/>
        <end position="153"/>
    </location>
</feature>
<dbReference type="Pfam" id="PF15249">
    <property type="entry name" value="GLTSCR1"/>
    <property type="match status" value="1"/>
</dbReference>
<feature type="compositionally biased region" description="Low complexity" evidence="1">
    <location>
        <begin position="154"/>
        <end position="168"/>
    </location>
</feature>
<accession>A0A9P6PWB1</accession>
<dbReference type="Proteomes" id="UP000807716">
    <property type="component" value="Unassembled WGS sequence"/>
</dbReference>
<dbReference type="EMBL" id="JAAAJB010000480">
    <property type="protein sequence ID" value="KAG0255078.1"/>
    <property type="molecule type" value="Genomic_DNA"/>
</dbReference>
<dbReference type="PANTHER" id="PTHR37471:SF1">
    <property type="entry name" value="AB HYDROLASE-1 DOMAIN-CONTAINING PROTEIN"/>
    <property type="match status" value="1"/>
</dbReference>
<gene>
    <name evidence="3" type="ORF">DFQ27_006472</name>
</gene>
<dbReference type="InterPro" id="IPR015671">
    <property type="entry name" value="GSCR1_dom"/>
</dbReference>
<feature type="region of interest" description="Disordered" evidence="1">
    <location>
        <begin position="731"/>
        <end position="757"/>
    </location>
</feature>
<proteinExistence type="predicted"/>
<name>A0A9P6PWB1_9FUNG</name>
<dbReference type="PANTHER" id="PTHR37471">
    <property type="entry name" value="UNNAMED PRODUCT"/>
    <property type="match status" value="1"/>
</dbReference>
<dbReference type="AlphaFoldDB" id="A0A9P6PWB1"/>
<feature type="compositionally biased region" description="Basic residues" evidence="1">
    <location>
        <begin position="176"/>
        <end position="191"/>
    </location>
</feature>
<evidence type="ECO:0000259" key="2">
    <source>
        <dbReference type="Pfam" id="PF15249"/>
    </source>
</evidence>
<evidence type="ECO:0000256" key="1">
    <source>
        <dbReference type="SAM" id="MobiDB-lite"/>
    </source>
</evidence>